<dbReference type="Pfam" id="PF00643">
    <property type="entry name" value="zf-B_box"/>
    <property type="match status" value="1"/>
</dbReference>
<dbReference type="GO" id="GO:0016874">
    <property type="term" value="F:ligase activity"/>
    <property type="evidence" value="ECO:0007669"/>
    <property type="project" value="UniProtKB-KW"/>
</dbReference>
<name>A0A8J7TDM5_ATRSP</name>
<dbReference type="PROSITE" id="PS50119">
    <property type="entry name" value="ZF_BBOX"/>
    <property type="match status" value="1"/>
</dbReference>
<dbReference type="Proteomes" id="UP000736164">
    <property type="component" value="Unassembled WGS sequence"/>
</dbReference>
<reference evidence="7" key="1">
    <citation type="journal article" date="2021" name="Cell">
        <title>Tracing the genetic footprints of vertebrate landing in non-teleost ray-finned fishes.</title>
        <authorList>
            <person name="Bi X."/>
            <person name="Wang K."/>
            <person name="Yang L."/>
            <person name="Pan H."/>
            <person name="Jiang H."/>
            <person name="Wei Q."/>
            <person name="Fang M."/>
            <person name="Yu H."/>
            <person name="Zhu C."/>
            <person name="Cai Y."/>
            <person name="He Y."/>
            <person name="Gan X."/>
            <person name="Zeng H."/>
            <person name="Yu D."/>
            <person name="Zhu Y."/>
            <person name="Jiang H."/>
            <person name="Qiu Q."/>
            <person name="Yang H."/>
            <person name="Zhang Y.E."/>
            <person name="Wang W."/>
            <person name="Zhu M."/>
            <person name="He S."/>
            <person name="Zhang G."/>
        </authorList>
    </citation>
    <scope>NUCLEOTIDE SEQUENCE</scope>
    <source>
        <strain evidence="7">Allg_001</strain>
    </source>
</reference>
<dbReference type="Pfam" id="PF15227">
    <property type="entry name" value="zf-C3HC4_4"/>
    <property type="match status" value="1"/>
</dbReference>
<dbReference type="CDD" id="cd19769">
    <property type="entry name" value="Bbox2_TRIM16-like"/>
    <property type="match status" value="1"/>
</dbReference>
<feature type="domain" description="RING-type" evidence="5">
    <location>
        <begin position="16"/>
        <end position="60"/>
    </location>
</feature>
<keyword evidence="3" id="KW-0862">Zinc</keyword>
<keyword evidence="7" id="KW-0436">Ligase</keyword>
<proteinExistence type="predicted"/>
<feature type="non-terminal residue" evidence="7">
    <location>
        <position position="1"/>
    </location>
</feature>
<keyword evidence="8" id="KW-1185">Reference proteome</keyword>
<gene>
    <name evidence="7" type="primary">Trim25_8</name>
    <name evidence="7" type="ORF">GTO95_0010156</name>
</gene>
<evidence type="ECO:0000313" key="8">
    <source>
        <dbReference type="Proteomes" id="UP000736164"/>
    </source>
</evidence>
<keyword evidence="1" id="KW-0479">Metal-binding</keyword>
<dbReference type="Gene3D" id="3.30.160.60">
    <property type="entry name" value="Classic Zinc Finger"/>
    <property type="match status" value="1"/>
</dbReference>
<dbReference type="SUPFAM" id="SSF57850">
    <property type="entry name" value="RING/U-box"/>
    <property type="match status" value="1"/>
</dbReference>
<dbReference type="InterPro" id="IPR001841">
    <property type="entry name" value="Znf_RING"/>
</dbReference>
<dbReference type="InterPro" id="IPR017907">
    <property type="entry name" value="Znf_RING_CS"/>
</dbReference>
<dbReference type="AlphaFoldDB" id="A0A8J7TDM5"/>
<sequence>MALSKSEKPFVDELRCAICLQFYCEPSSLPCGHSFCLACIAEVIRREDEAGWPHTCPECRGEHVGSSVLQKNFKLANIVEGFKASDGTSPPKAACDVCLDSPKAAAKVCLKCEIAMCSDHLRPHFKPAFRGHVLVDPAPDLGGRRCSLHAKPVEYFCLTDKTCVCVVCAIEGAHKKHEVKNFRKARAELGTTLDLRLKEVDGKLTVCQTLLQRGKEAESAVKASNGKMARQTASLLDGIVKEAKTYKSKVMEVIEDEQRRVEDEFRGRVAKLSLRQALLKDTRRQMQETLALADPFLFFQKLRAVEAKLAAAEGPEFALPKSMDLRCLKIPSDVESSTSAFRASWTKLQKSLTALIGEAAPSLANACAPGDHLRLSSSSSTLNSLFPPRQSLSYRVKPTSAALKKKDAS</sequence>
<dbReference type="GO" id="GO:0008270">
    <property type="term" value="F:zinc ion binding"/>
    <property type="evidence" value="ECO:0007669"/>
    <property type="project" value="UniProtKB-KW"/>
</dbReference>
<dbReference type="SUPFAM" id="SSF57845">
    <property type="entry name" value="B-box zinc-binding domain"/>
    <property type="match status" value="1"/>
</dbReference>
<evidence type="ECO:0000256" key="4">
    <source>
        <dbReference type="PROSITE-ProRule" id="PRU00024"/>
    </source>
</evidence>
<evidence type="ECO:0000256" key="3">
    <source>
        <dbReference type="ARBA" id="ARBA00022833"/>
    </source>
</evidence>
<evidence type="ECO:0000256" key="1">
    <source>
        <dbReference type="ARBA" id="ARBA00022723"/>
    </source>
</evidence>
<evidence type="ECO:0000259" key="6">
    <source>
        <dbReference type="PROSITE" id="PS50119"/>
    </source>
</evidence>
<keyword evidence="2 4" id="KW-0863">Zinc-finger</keyword>
<feature type="domain" description="B box-type" evidence="6">
    <location>
        <begin position="141"/>
        <end position="182"/>
    </location>
</feature>
<accession>A0A8J7TDM5</accession>
<dbReference type="InterPro" id="IPR013083">
    <property type="entry name" value="Znf_RING/FYVE/PHD"/>
</dbReference>
<dbReference type="Gene3D" id="3.30.40.10">
    <property type="entry name" value="Zinc/RING finger domain, C3HC4 (zinc finger)"/>
    <property type="match status" value="1"/>
</dbReference>
<dbReference type="InterPro" id="IPR000315">
    <property type="entry name" value="Znf_B-box"/>
</dbReference>
<protein>
    <submittedName>
        <fullName evidence="7">TRI25 ligase</fullName>
    </submittedName>
</protein>
<dbReference type="SMART" id="SM00336">
    <property type="entry name" value="BBOX"/>
    <property type="match status" value="2"/>
</dbReference>
<dbReference type="Gene3D" id="4.10.830.40">
    <property type="match status" value="1"/>
</dbReference>
<evidence type="ECO:0000313" key="7">
    <source>
        <dbReference type="EMBL" id="MBN3319639.1"/>
    </source>
</evidence>
<dbReference type="InterPro" id="IPR051051">
    <property type="entry name" value="E3_ubiq-ligase_TRIM/RNF"/>
</dbReference>
<evidence type="ECO:0000256" key="2">
    <source>
        <dbReference type="ARBA" id="ARBA00022771"/>
    </source>
</evidence>
<dbReference type="PANTHER" id="PTHR25465">
    <property type="entry name" value="B-BOX DOMAIN CONTAINING"/>
    <property type="match status" value="1"/>
</dbReference>
<dbReference type="PROSITE" id="PS00518">
    <property type="entry name" value="ZF_RING_1"/>
    <property type="match status" value="1"/>
</dbReference>
<comment type="caution">
    <text evidence="7">The sequence shown here is derived from an EMBL/GenBank/DDBJ whole genome shotgun (WGS) entry which is preliminary data.</text>
</comment>
<dbReference type="PANTHER" id="PTHR25465:SF73">
    <property type="entry name" value="E3 UBIQUITIN_ISG15 LIGASE TRIM25 ISOFORM X1"/>
    <property type="match status" value="1"/>
</dbReference>
<evidence type="ECO:0000259" key="5">
    <source>
        <dbReference type="PROSITE" id="PS50089"/>
    </source>
</evidence>
<dbReference type="InterPro" id="IPR058030">
    <property type="entry name" value="TRIM8/14/16/25/29/45/65_CC"/>
</dbReference>
<feature type="non-terminal residue" evidence="7">
    <location>
        <position position="409"/>
    </location>
</feature>
<dbReference type="PROSITE" id="PS50089">
    <property type="entry name" value="ZF_RING_2"/>
    <property type="match status" value="1"/>
</dbReference>
<dbReference type="Pfam" id="PF25600">
    <property type="entry name" value="TRIM_CC"/>
    <property type="match status" value="1"/>
</dbReference>
<dbReference type="SMART" id="SM00184">
    <property type="entry name" value="RING"/>
    <property type="match status" value="1"/>
</dbReference>
<dbReference type="EMBL" id="JAAWVO010046393">
    <property type="protein sequence ID" value="MBN3319639.1"/>
    <property type="molecule type" value="Genomic_DNA"/>
</dbReference>
<organism evidence="7 8">
    <name type="scientific">Atractosteus spatula</name>
    <name type="common">Alligator gar</name>
    <name type="synonym">Lepisosteus spatula</name>
    <dbReference type="NCBI Taxonomy" id="7917"/>
    <lineage>
        <taxon>Eukaryota</taxon>
        <taxon>Metazoa</taxon>
        <taxon>Chordata</taxon>
        <taxon>Craniata</taxon>
        <taxon>Vertebrata</taxon>
        <taxon>Euteleostomi</taxon>
        <taxon>Actinopterygii</taxon>
        <taxon>Neopterygii</taxon>
        <taxon>Holostei</taxon>
        <taxon>Semionotiformes</taxon>
        <taxon>Lepisosteidae</taxon>
        <taxon>Atractosteus</taxon>
    </lineage>
</organism>